<dbReference type="SUPFAM" id="SSF56645">
    <property type="entry name" value="Acyl-CoA dehydrogenase NM domain-like"/>
    <property type="match status" value="1"/>
</dbReference>
<protein>
    <submittedName>
        <fullName evidence="1">Alkylation response protein AidB-like acyl-CoA dehydrogenase</fullName>
    </submittedName>
</protein>
<keyword evidence="2" id="KW-1185">Reference proteome</keyword>
<reference evidence="1 2" key="1">
    <citation type="submission" date="2020-08" db="EMBL/GenBank/DDBJ databases">
        <title>Genomic Encyclopedia of Type Strains, Phase IV (KMG-IV): sequencing the most valuable type-strain genomes for metagenomic binning, comparative biology and taxonomic classification.</title>
        <authorList>
            <person name="Goeker M."/>
        </authorList>
    </citation>
    <scope>NUCLEOTIDE SEQUENCE [LARGE SCALE GENOMIC DNA]</scope>
    <source>
        <strain evidence="1 2">DSM 102238</strain>
    </source>
</reference>
<gene>
    <name evidence="1" type="ORF">GGR04_003248</name>
</gene>
<dbReference type="Proteomes" id="UP000542776">
    <property type="component" value="Unassembled WGS sequence"/>
</dbReference>
<dbReference type="InterPro" id="IPR009100">
    <property type="entry name" value="AcylCoA_DH/oxidase_NM_dom_sf"/>
</dbReference>
<sequence length="373" mass="39501">MTDLPPIDPFAPILDAVATRAALRPDPQTGAGDDGLDREIAALAEAGILRAPIRRTGQGFSYDFDRRRSLPLLVRLGGADLSLGRLVEGHLNALQLVALYGGAAQQRRVAEAVDGGALMGVWGADGAAPLRCERGSDGSLRLHGAKRYCSGLGLVSLAVVSHTAEDGTLNLLLVDVAEPARADRAPWRMRGMRASRSGDYDFEGMALGADAVLGAPDDYRREPFFVGGIWRCAAVQLGAIERIVSGTVEALQVAGRADHPLQLARIGEAILAARDARLQVTAAAEAVEEAGEGRGDAALATSLAGFARLRVESAGMTAVALAERSVGLGMFCEGHALERPTRDLSVYLRQANPDQLLLGHTRHLLTRLPEIFR</sequence>
<dbReference type="InterPro" id="IPR036250">
    <property type="entry name" value="AcylCo_DH-like_C"/>
</dbReference>
<comment type="caution">
    <text evidence="1">The sequence shown here is derived from an EMBL/GenBank/DDBJ whole genome shotgun (WGS) entry which is preliminary data.</text>
</comment>
<accession>A0A7W6H6C6</accession>
<evidence type="ECO:0000313" key="2">
    <source>
        <dbReference type="Proteomes" id="UP000542776"/>
    </source>
</evidence>
<proteinExistence type="predicted"/>
<dbReference type="Gene3D" id="1.10.540.10">
    <property type="entry name" value="Acyl-CoA dehydrogenase/oxidase, N-terminal domain"/>
    <property type="match status" value="1"/>
</dbReference>
<dbReference type="AlphaFoldDB" id="A0A7W6H6C6"/>
<dbReference type="GO" id="GO:0016627">
    <property type="term" value="F:oxidoreductase activity, acting on the CH-CH group of donors"/>
    <property type="evidence" value="ECO:0007669"/>
    <property type="project" value="InterPro"/>
</dbReference>
<dbReference type="Gene3D" id="2.40.110.10">
    <property type="entry name" value="Butyryl-CoA Dehydrogenase, subunit A, domain 2"/>
    <property type="match status" value="1"/>
</dbReference>
<dbReference type="RefSeq" id="WP_183200919.1">
    <property type="nucleotide sequence ID" value="NZ_JACIEK010000009.1"/>
</dbReference>
<name>A0A7W6H6C6_9HYPH</name>
<organism evidence="1 2">
    <name type="scientific">Aureimonas pseudogalii</name>
    <dbReference type="NCBI Taxonomy" id="1744844"/>
    <lineage>
        <taxon>Bacteria</taxon>
        <taxon>Pseudomonadati</taxon>
        <taxon>Pseudomonadota</taxon>
        <taxon>Alphaproteobacteria</taxon>
        <taxon>Hyphomicrobiales</taxon>
        <taxon>Aurantimonadaceae</taxon>
        <taxon>Aureimonas</taxon>
    </lineage>
</organism>
<dbReference type="InterPro" id="IPR037069">
    <property type="entry name" value="AcylCoA_DH/ox_N_sf"/>
</dbReference>
<dbReference type="EMBL" id="JACIEK010000009">
    <property type="protein sequence ID" value="MBB3999379.1"/>
    <property type="molecule type" value="Genomic_DNA"/>
</dbReference>
<dbReference type="Gene3D" id="1.20.140.10">
    <property type="entry name" value="Butyryl-CoA Dehydrogenase, subunit A, domain 3"/>
    <property type="match status" value="1"/>
</dbReference>
<dbReference type="SUPFAM" id="SSF47203">
    <property type="entry name" value="Acyl-CoA dehydrogenase C-terminal domain-like"/>
    <property type="match status" value="1"/>
</dbReference>
<dbReference type="GO" id="GO:0050660">
    <property type="term" value="F:flavin adenine dinucleotide binding"/>
    <property type="evidence" value="ECO:0007669"/>
    <property type="project" value="InterPro"/>
</dbReference>
<evidence type="ECO:0000313" key="1">
    <source>
        <dbReference type="EMBL" id="MBB3999379.1"/>
    </source>
</evidence>
<dbReference type="InterPro" id="IPR046373">
    <property type="entry name" value="Acyl-CoA_Oxase/DH_mid-dom_sf"/>
</dbReference>